<dbReference type="InterPro" id="IPR003115">
    <property type="entry name" value="ParB_N"/>
</dbReference>
<protein>
    <recommendedName>
        <fullName evidence="1">ParB-like N-terminal domain-containing protein</fullName>
    </recommendedName>
</protein>
<accession>A0A3P7FDK6</accession>
<name>A0A3P7FDK6_WUCBA</name>
<proteinExistence type="predicted"/>
<dbReference type="SUPFAM" id="SSF110849">
    <property type="entry name" value="ParB/Sulfiredoxin"/>
    <property type="match status" value="1"/>
</dbReference>
<dbReference type="InterPro" id="IPR036086">
    <property type="entry name" value="ParB/Sulfiredoxin_sf"/>
</dbReference>
<evidence type="ECO:0000313" key="3">
    <source>
        <dbReference type="Proteomes" id="UP000270924"/>
    </source>
</evidence>
<reference evidence="2 3" key="1">
    <citation type="submission" date="2018-11" db="EMBL/GenBank/DDBJ databases">
        <authorList>
            <consortium name="Pathogen Informatics"/>
        </authorList>
    </citation>
    <scope>NUCLEOTIDE SEQUENCE [LARGE SCALE GENOMIC DNA]</scope>
</reference>
<feature type="domain" description="ParB-like N-terminal" evidence="1">
    <location>
        <begin position="30"/>
        <end position="64"/>
    </location>
</feature>
<sequence>MKNERSLGRGLGGLIGDNYDIKEDQQKYSSISLLHLNKFQPRKYFDDESLKELASSIEENDVIHTAYRGT</sequence>
<dbReference type="Gene3D" id="3.90.1530.10">
    <property type="entry name" value="Conserved hypothetical protein from pyrococcus furiosus pfu- 392566-001, ParB domain"/>
    <property type="match status" value="1"/>
</dbReference>
<dbReference type="Pfam" id="PF02195">
    <property type="entry name" value="ParB_N"/>
    <property type="match status" value="1"/>
</dbReference>
<evidence type="ECO:0000259" key="1">
    <source>
        <dbReference type="Pfam" id="PF02195"/>
    </source>
</evidence>
<dbReference type="AlphaFoldDB" id="A0A3P7FDK6"/>
<organism evidence="2 3">
    <name type="scientific">Wuchereria bancrofti</name>
    <dbReference type="NCBI Taxonomy" id="6293"/>
    <lineage>
        <taxon>Eukaryota</taxon>
        <taxon>Metazoa</taxon>
        <taxon>Ecdysozoa</taxon>
        <taxon>Nematoda</taxon>
        <taxon>Chromadorea</taxon>
        <taxon>Rhabditida</taxon>
        <taxon>Spirurina</taxon>
        <taxon>Spiruromorpha</taxon>
        <taxon>Filarioidea</taxon>
        <taxon>Onchocercidae</taxon>
        <taxon>Wuchereria</taxon>
    </lineage>
</organism>
<gene>
    <name evidence="2" type="ORF">WBA_LOCUS2304</name>
</gene>
<keyword evidence="3" id="KW-1185">Reference proteome</keyword>
<dbReference type="Proteomes" id="UP000270924">
    <property type="component" value="Unassembled WGS sequence"/>
</dbReference>
<dbReference type="OrthoDB" id="18419at2759"/>
<evidence type="ECO:0000313" key="2">
    <source>
        <dbReference type="EMBL" id="VDM08918.1"/>
    </source>
</evidence>
<dbReference type="InParanoid" id="A0A3P7FDK6"/>
<dbReference type="EMBL" id="UYWW01000610">
    <property type="protein sequence ID" value="VDM08918.1"/>
    <property type="molecule type" value="Genomic_DNA"/>
</dbReference>